<accession>A0ABR7IM98</accession>
<name>A0ABR7IM98_9FIRM</name>
<evidence type="ECO:0008006" key="3">
    <source>
        <dbReference type="Google" id="ProtNLM"/>
    </source>
</evidence>
<dbReference type="Proteomes" id="UP000649826">
    <property type="component" value="Unassembled WGS sequence"/>
</dbReference>
<sequence>MKESEKSFDATQYKNQFQKEKYDRIIVNVPKGQKEVITSYAKEHSYNSLNSFVVDAINEKMKN</sequence>
<keyword evidence="2" id="KW-1185">Reference proteome</keyword>
<evidence type="ECO:0000313" key="1">
    <source>
        <dbReference type="EMBL" id="MBC5781166.1"/>
    </source>
</evidence>
<organism evidence="1 2">
    <name type="scientific">Blautia difficilis</name>
    <dbReference type="NCBI Taxonomy" id="2763027"/>
    <lineage>
        <taxon>Bacteria</taxon>
        <taxon>Bacillati</taxon>
        <taxon>Bacillota</taxon>
        <taxon>Clostridia</taxon>
        <taxon>Lachnospirales</taxon>
        <taxon>Lachnospiraceae</taxon>
        <taxon>Blautia</taxon>
    </lineage>
</organism>
<reference evidence="1 2" key="1">
    <citation type="submission" date="2020-08" db="EMBL/GenBank/DDBJ databases">
        <title>Genome public.</title>
        <authorList>
            <person name="Liu C."/>
            <person name="Sun Q."/>
        </authorList>
    </citation>
    <scope>NUCLEOTIDE SEQUENCE [LARGE SCALE GENOMIC DNA]</scope>
    <source>
        <strain evidence="1 2">M29</strain>
    </source>
</reference>
<proteinExistence type="predicted"/>
<evidence type="ECO:0000313" key="2">
    <source>
        <dbReference type="Proteomes" id="UP000649826"/>
    </source>
</evidence>
<gene>
    <name evidence="1" type="ORF">H8Z82_16280</name>
</gene>
<dbReference type="InterPro" id="IPR013321">
    <property type="entry name" value="Arc_rbn_hlx_hlx"/>
</dbReference>
<comment type="caution">
    <text evidence="1">The sequence shown here is derived from an EMBL/GenBank/DDBJ whole genome shotgun (WGS) entry which is preliminary data.</text>
</comment>
<dbReference type="EMBL" id="JACOQG010000054">
    <property type="protein sequence ID" value="MBC5781166.1"/>
    <property type="molecule type" value="Genomic_DNA"/>
</dbReference>
<protein>
    <recommendedName>
        <fullName evidence="3">Antitoxin</fullName>
    </recommendedName>
</protein>
<dbReference type="RefSeq" id="WP_186995690.1">
    <property type="nucleotide sequence ID" value="NZ_JACOQG010000054.1"/>
</dbReference>
<dbReference type="Gene3D" id="1.10.1220.10">
    <property type="entry name" value="Met repressor-like"/>
    <property type="match status" value="1"/>
</dbReference>